<protein>
    <submittedName>
        <fullName evidence="1">Uncharacterized protein</fullName>
    </submittedName>
</protein>
<organism evidence="1 2">
    <name type="scientific">Diphasiastrum complanatum</name>
    <name type="common">Issler's clubmoss</name>
    <name type="synonym">Lycopodium complanatum</name>
    <dbReference type="NCBI Taxonomy" id="34168"/>
    <lineage>
        <taxon>Eukaryota</taxon>
        <taxon>Viridiplantae</taxon>
        <taxon>Streptophyta</taxon>
        <taxon>Embryophyta</taxon>
        <taxon>Tracheophyta</taxon>
        <taxon>Lycopodiopsida</taxon>
        <taxon>Lycopodiales</taxon>
        <taxon>Lycopodiaceae</taxon>
        <taxon>Lycopodioideae</taxon>
        <taxon>Diphasiastrum</taxon>
    </lineage>
</organism>
<dbReference type="EMBL" id="CM055103">
    <property type="protein sequence ID" value="KAJ7535919.1"/>
    <property type="molecule type" value="Genomic_DNA"/>
</dbReference>
<sequence>MERALAQGLVASARDTDLEFGILDSRSRSTKRAVTRVHFVQPKVEDEFATRKGFLTHSVGQNNGAFIPGQRRNSEQLWLKFFSDPSLWWDHRFYKTNTKYPDFKHKNTEEALWIKAKSTPQWVNMKLAAIPPGTVEQSIYCCNVAITRYLQDGESVKALQLFQQLRTQAAKPDRFTFVGVLKACSVLMTPEEGRCVHAQAILSECKDDIFVGSSLVDMYSKCRSIEDAARVFANVPTHDVVSWNAMILGYVKCGQAEKALYLFGQMTREFVQPDMVTFVGVINACASVASLEEGKRVHLEVNQNGYASDVAVGNGLIDMYAKCGSIMLARKVFEKMHMRDVVSWNTMIGGYVKLGQGEKALILYQEMQQKQIQPNRVTFVSILNACASKAEIKEGRCIHAQVIQNGFGTDVSVANCLIDMYSKCGCMKDALKVFDNMPTRDVVSWSAIIGGYAKSGQAKQALEVFKQMKEEYIQASRVTYVCVLNACGSLASLEEGRRIHAEAIQRGFELDITIRNCLIDMYLKCGSIEDAYRVFENMLTRDVVSWSSIILAHVRCRQGRVALKLFRKMQEEDVQPDRITLVAVLNACASIAALKEGRLIHKLITQMGCESDIFLCNCLIDMYAKCGSIEDAYKVFNDMKVRDLVSWNSMILGCVKCGHAEKALMLFWQMQREMVPQNSITFVGVLNACARVAALEQGKRVQAEVTKSGLDSNVFVAGCLVDMFAKCGSIEDASRVFKSMPSHDTVSWSTMLGGYAMHGLGKEALQLFEQISQEGAEIDNITFVCLLSACSRADFNSEGHHYFESLSPVYGILSTVEHYTCMVDLLGRSGYLNEAQDLINIMPYQPDIFVWMALLSACRVHGNVQLAERVAKQVLQVDPENASCYVLLANIYSAAGKWGSAVKVHQMMNERLVNKKPGRTWIEINNKVHTFVVDDHEHPQIVEIRAELNRLIGPMKQAGYVPDVNFVLHDVDEEAKESSLLHHSEKLAIAFGLINTAPGTQLQILKNLRVCGDCHRAIKFISKITGRAMVVRDSNRFHHFKDGICSCMDYW</sequence>
<name>A0ACC2C1I5_DIPCM</name>
<evidence type="ECO:0000313" key="1">
    <source>
        <dbReference type="EMBL" id="KAJ7535919.1"/>
    </source>
</evidence>
<proteinExistence type="predicted"/>
<gene>
    <name evidence="1" type="ORF">O6H91_12G050600</name>
</gene>
<evidence type="ECO:0000313" key="2">
    <source>
        <dbReference type="Proteomes" id="UP001162992"/>
    </source>
</evidence>
<comment type="caution">
    <text evidence="1">The sequence shown here is derived from an EMBL/GenBank/DDBJ whole genome shotgun (WGS) entry which is preliminary data.</text>
</comment>
<dbReference type="Proteomes" id="UP001162992">
    <property type="component" value="Chromosome 12"/>
</dbReference>
<keyword evidence="2" id="KW-1185">Reference proteome</keyword>
<reference evidence="2" key="1">
    <citation type="journal article" date="2024" name="Proc. Natl. Acad. Sci. U.S.A.">
        <title>Extraordinary preservation of gene collinearity over three hundred million years revealed in homosporous lycophytes.</title>
        <authorList>
            <person name="Li C."/>
            <person name="Wickell D."/>
            <person name="Kuo L.Y."/>
            <person name="Chen X."/>
            <person name="Nie B."/>
            <person name="Liao X."/>
            <person name="Peng D."/>
            <person name="Ji J."/>
            <person name="Jenkins J."/>
            <person name="Williams M."/>
            <person name="Shu S."/>
            <person name="Plott C."/>
            <person name="Barry K."/>
            <person name="Rajasekar S."/>
            <person name="Grimwood J."/>
            <person name="Han X."/>
            <person name="Sun S."/>
            <person name="Hou Z."/>
            <person name="He W."/>
            <person name="Dai G."/>
            <person name="Sun C."/>
            <person name="Schmutz J."/>
            <person name="Leebens-Mack J.H."/>
            <person name="Li F.W."/>
            <person name="Wang L."/>
        </authorList>
    </citation>
    <scope>NUCLEOTIDE SEQUENCE [LARGE SCALE GENOMIC DNA]</scope>
    <source>
        <strain evidence="2">cv. PW_Plant_1</strain>
    </source>
</reference>
<accession>A0ACC2C1I5</accession>